<organism evidence="2 3">
    <name type="scientific">Candidatus Accumulibacter cognatus</name>
    <dbReference type="NCBI Taxonomy" id="2954383"/>
    <lineage>
        <taxon>Bacteria</taxon>
        <taxon>Pseudomonadati</taxon>
        <taxon>Pseudomonadota</taxon>
        <taxon>Betaproteobacteria</taxon>
        <taxon>Candidatus Accumulibacter</taxon>
    </lineage>
</organism>
<dbReference type="EMBL" id="CP058708">
    <property type="protein sequence ID" value="QLH49989.1"/>
    <property type="molecule type" value="Genomic_DNA"/>
</dbReference>
<reference evidence="2 3" key="1">
    <citation type="journal article" date="2019" name="Microbiome">
        <title>Annotated bacterial chromosomes from frame-shift-corrected long-read metagenomic data.</title>
        <authorList>
            <person name="Arumugam K."/>
            <person name="Bagci C."/>
            <person name="Bessarab I."/>
            <person name="Beier S."/>
            <person name="Buchfink B."/>
            <person name="Gorska A."/>
            <person name="Qiu G."/>
            <person name="Huson D.H."/>
            <person name="Williams R.B.H."/>
        </authorList>
    </citation>
    <scope>NUCLEOTIDE SEQUENCE [LARGE SCALE GENOMIC DNA]</scope>
    <source>
        <strain evidence="2">SSA1</strain>
    </source>
</reference>
<name>A0A7D5ND07_9PROT</name>
<sequence length="185" mass="20154">MSLAALYAKVNHTEPPVLRALVQGSAPRLKPVRAAVGQRESLPGWSLRMVDGNHLPGSEKRQAPLRSERGERGAALPGPTLVVYDPDAGWVTDLVACEDAYESERTAAATLVAGARPGELWIADRHFCTRTLLQGWEEAKACFIVREPRRPPKLEQEGVWEDAGACDTGLLQVQPIGLSANELRQ</sequence>
<feature type="region of interest" description="Disordered" evidence="1">
    <location>
        <begin position="47"/>
        <end position="73"/>
    </location>
</feature>
<protein>
    <recommendedName>
        <fullName evidence="4">Transposase IS4-like domain-containing protein</fullName>
    </recommendedName>
</protein>
<evidence type="ECO:0000313" key="2">
    <source>
        <dbReference type="EMBL" id="QLH49989.1"/>
    </source>
</evidence>
<evidence type="ECO:0000256" key="1">
    <source>
        <dbReference type="SAM" id="MobiDB-lite"/>
    </source>
</evidence>
<accession>A0A7D5ND07</accession>
<evidence type="ECO:0000313" key="3">
    <source>
        <dbReference type="Proteomes" id="UP000509684"/>
    </source>
</evidence>
<dbReference type="KEGG" id="acog:HWD57_09495"/>
<proteinExistence type="predicted"/>
<dbReference type="Proteomes" id="UP000509684">
    <property type="component" value="Chromosome"/>
</dbReference>
<evidence type="ECO:0008006" key="4">
    <source>
        <dbReference type="Google" id="ProtNLM"/>
    </source>
</evidence>
<feature type="compositionally biased region" description="Basic and acidic residues" evidence="1">
    <location>
        <begin position="57"/>
        <end position="72"/>
    </location>
</feature>
<gene>
    <name evidence="2" type="ORF">HWD57_09495</name>
</gene>
<dbReference type="AlphaFoldDB" id="A0A7D5ND07"/>